<evidence type="ECO:0000256" key="1">
    <source>
        <dbReference type="ARBA" id="ARBA00005964"/>
    </source>
</evidence>
<dbReference type="PANTHER" id="PTHR11559">
    <property type="entry name" value="CARBOXYLESTERASE"/>
    <property type="match status" value="1"/>
</dbReference>
<dbReference type="PROSITE" id="PS00122">
    <property type="entry name" value="CARBOXYLESTERASE_B_1"/>
    <property type="match status" value="1"/>
</dbReference>
<keyword evidence="6" id="KW-1185">Reference proteome</keyword>
<name>A0ABX8E7T5_9SPHN</name>
<dbReference type="Pfam" id="PF00135">
    <property type="entry name" value="COesterase"/>
    <property type="match status" value="1"/>
</dbReference>
<sequence>MPKLSPACRVVLLFAFGLGGAAAMPALAQTVEIAQGAVRGEAQSDVTAYRGIPYGAPPVGARRWSPPEPAPAWQGVRDARRYGPACIQPEMWQERAPDQSEDCLNLNVWTPRKAGSHEAPLPVMVWIHGGGFVVGSNAMPVYDGAQFARRDVVLVSINYRLGLLGFFAHPALLAQSSDAPTGNFGLLDTVAALEWVKQNIAAFGGDPQNVTIFGESAGAAMVNDLMVSPRARGLFHKATRRSRKAVSTAIPPRRRWVTDRLPARRRRCSLPQGRTLKGATPQRPRPCARCPQSCLPVPKSHWAWPFP</sequence>
<evidence type="ECO:0000259" key="4">
    <source>
        <dbReference type="Pfam" id="PF00135"/>
    </source>
</evidence>
<reference evidence="5 6" key="1">
    <citation type="journal article" date="2021" name="Int. J. Syst. Evol. Microbiol.">
        <title>Novosphingobium decolorationis sp. nov., an aniline blue-decolourizing bacterium isolated from East Pacific sediment.</title>
        <authorList>
            <person name="Chen X."/>
            <person name="Dong B."/>
            <person name="Chen T."/>
            <person name="Ren N."/>
            <person name="Wang J."/>
            <person name="Xu Y."/>
            <person name="Yang J."/>
            <person name="Zhu S."/>
            <person name="Chen J."/>
        </authorList>
    </citation>
    <scope>NUCLEOTIDE SEQUENCE [LARGE SCALE GENOMIC DNA]</scope>
    <source>
        <strain evidence="5 6">502str22</strain>
    </source>
</reference>
<keyword evidence="3" id="KW-0732">Signal</keyword>
<feature type="domain" description="Carboxylesterase type B" evidence="4">
    <location>
        <begin position="29"/>
        <end position="268"/>
    </location>
</feature>
<protein>
    <recommendedName>
        <fullName evidence="3">Carboxylic ester hydrolase</fullName>
        <ecNumber evidence="3">3.1.1.-</ecNumber>
    </recommendedName>
</protein>
<dbReference type="Proteomes" id="UP000677126">
    <property type="component" value="Chromosome"/>
</dbReference>
<comment type="similarity">
    <text evidence="1 3">Belongs to the type-B carboxylesterase/lipase family.</text>
</comment>
<dbReference type="EC" id="3.1.1.-" evidence="3"/>
<dbReference type="RefSeq" id="WP_213499452.1">
    <property type="nucleotide sequence ID" value="NZ_CP054856.1"/>
</dbReference>
<gene>
    <name evidence="5" type="ORF">HT578_10875</name>
</gene>
<proteinExistence type="inferred from homology"/>
<dbReference type="EMBL" id="CP054856">
    <property type="protein sequence ID" value="QVM84126.1"/>
    <property type="molecule type" value="Genomic_DNA"/>
</dbReference>
<organism evidence="5 6">
    <name type="scientific">Novosphingobium decolorationis</name>
    <dbReference type="NCBI Taxonomy" id="2698673"/>
    <lineage>
        <taxon>Bacteria</taxon>
        <taxon>Pseudomonadati</taxon>
        <taxon>Pseudomonadota</taxon>
        <taxon>Alphaproteobacteria</taxon>
        <taxon>Sphingomonadales</taxon>
        <taxon>Sphingomonadaceae</taxon>
        <taxon>Novosphingobium</taxon>
    </lineage>
</organism>
<evidence type="ECO:0000256" key="3">
    <source>
        <dbReference type="RuleBase" id="RU361235"/>
    </source>
</evidence>
<evidence type="ECO:0000313" key="6">
    <source>
        <dbReference type="Proteomes" id="UP000677126"/>
    </source>
</evidence>
<dbReference type="InterPro" id="IPR050309">
    <property type="entry name" value="Type-B_Carboxylest/Lipase"/>
</dbReference>
<evidence type="ECO:0000313" key="5">
    <source>
        <dbReference type="EMBL" id="QVM84126.1"/>
    </source>
</evidence>
<dbReference type="InterPro" id="IPR019826">
    <property type="entry name" value="Carboxylesterase_B_AS"/>
</dbReference>
<keyword evidence="2 3" id="KW-0378">Hydrolase</keyword>
<dbReference type="Gene3D" id="3.40.50.1820">
    <property type="entry name" value="alpha/beta hydrolase"/>
    <property type="match status" value="1"/>
</dbReference>
<accession>A0ABX8E7T5</accession>
<feature type="signal peptide" evidence="3">
    <location>
        <begin position="1"/>
        <end position="28"/>
    </location>
</feature>
<feature type="chain" id="PRO_5045000205" description="Carboxylic ester hydrolase" evidence="3">
    <location>
        <begin position="29"/>
        <end position="307"/>
    </location>
</feature>
<dbReference type="InterPro" id="IPR029058">
    <property type="entry name" value="AB_hydrolase_fold"/>
</dbReference>
<dbReference type="InterPro" id="IPR002018">
    <property type="entry name" value="CarbesteraseB"/>
</dbReference>
<evidence type="ECO:0000256" key="2">
    <source>
        <dbReference type="ARBA" id="ARBA00022801"/>
    </source>
</evidence>
<dbReference type="SUPFAM" id="SSF53474">
    <property type="entry name" value="alpha/beta-Hydrolases"/>
    <property type="match status" value="1"/>
</dbReference>